<dbReference type="EMBL" id="CU466930">
    <property type="protein sequence ID" value="CAO80392.1"/>
    <property type="molecule type" value="Genomic_DNA"/>
</dbReference>
<evidence type="ECO:0000313" key="1">
    <source>
        <dbReference type="EMBL" id="CAO80392.1"/>
    </source>
</evidence>
<dbReference type="HOGENOM" id="CLU_697740_0_0_0"/>
<evidence type="ECO:0008006" key="3">
    <source>
        <dbReference type="Google" id="ProtNLM"/>
    </source>
</evidence>
<dbReference type="KEGG" id="caci:CLOAM0494"/>
<reference evidence="1 2" key="1">
    <citation type="journal article" date="2008" name="J. Bacteriol.">
        <title>'Candidatus Cloacamonas acidaminovorans': genome sequence reconstruction provides a first glimpse of a new bacterial division.</title>
        <authorList>
            <person name="Pelletier E."/>
            <person name="Kreimeyer A."/>
            <person name="Bocs S."/>
            <person name="Rouy Z."/>
            <person name="Gyapay G."/>
            <person name="Chouari R."/>
            <person name="Riviere D."/>
            <person name="Ganesan A."/>
            <person name="Daegelen P."/>
            <person name="Sghir A."/>
            <person name="Cohen G.N."/>
            <person name="Medigue C."/>
            <person name="Weissenbach J."/>
            <person name="Le Paslier D."/>
        </authorList>
    </citation>
    <scope>NUCLEOTIDE SEQUENCE [LARGE SCALE GENOMIC DNA]</scope>
    <source>
        <strain evidence="2">Evry</strain>
    </source>
</reference>
<organism evidence="1 2">
    <name type="scientific">Cloacimonas acidaminovorans (strain Evry)</name>
    <dbReference type="NCBI Taxonomy" id="459349"/>
    <lineage>
        <taxon>Bacteria</taxon>
        <taxon>Pseudomonadati</taxon>
        <taxon>Candidatus Cloacimonadota</taxon>
        <taxon>Candidatus Cloacimonadia</taxon>
        <taxon>Candidatus Cloacimonadales</taxon>
        <taxon>Candidatus Cloacimonadaceae</taxon>
        <taxon>Candidatus Cloacimonas</taxon>
    </lineage>
</organism>
<name>B0VGF5_CLOAI</name>
<dbReference type="eggNOG" id="COG4695">
    <property type="taxonomic scope" value="Bacteria"/>
</dbReference>
<proteinExistence type="predicted"/>
<dbReference type="OrthoDB" id="9765386at2"/>
<dbReference type="AlphaFoldDB" id="B0VGF5"/>
<accession>B0VGF5</accession>
<gene>
    <name evidence="1" type="ordered locus">CLOAM0494</name>
</gene>
<dbReference type="InterPro" id="IPR006944">
    <property type="entry name" value="Phage/GTA_portal"/>
</dbReference>
<dbReference type="STRING" id="459349.CLOAM0494"/>
<dbReference type="Pfam" id="PF04860">
    <property type="entry name" value="Phage_portal"/>
    <property type="match status" value="1"/>
</dbReference>
<keyword evidence="2" id="KW-1185">Reference proteome</keyword>
<evidence type="ECO:0000313" key="2">
    <source>
        <dbReference type="Proteomes" id="UP000002019"/>
    </source>
</evidence>
<protein>
    <recommendedName>
        <fullName evidence="3">Phage portal protein</fullName>
    </recommendedName>
</protein>
<sequence length="395" mass="45025">MRVMRLGAYNLAISSATDLLEAKYKPEPIDLSKYQRIGKQLVSKAAETKKVVSQPYSMSKLLNLLDTDEYHSGCIDALTMATIMQFDCKNSQVKSWMEAAEFPACEDQTTILGELMKFYLACGNGFLIKMRNAQGEWIGLERMLPSEVQIVENYDEFGFFKPNYIQVKNNQKKDFAYEDIIHVKKSTHRSNAWGLACLPIAINIEILGEIKTFDYNNFKNGLMIDYFVIVEGGTLRDGIVTDEQGNEVLTDAYTEIEKALTEVKGNAKSHSTVLIESESRDVKIRLEPLRQQDREGGFITLKKDLREGILAYHRVPARIVSQLIPGQLGGDNRSDMLMFYQFVVRPLQNRLALALANEFNFDFGWNVKPEDFNFGNLTEVLQTADEQLFMQNRNL</sequence>
<dbReference type="Proteomes" id="UP000002019">
    <property type="component" value="Chromosome"/>
</dbReference>